<dbReference type="Proteomes" id="UP000637299">
    <property type="component" value="Unassembled WGS sequence"/>
</dbReference>
<keyword evidence="3" id="KW-1185">Reference proteome</keyword>
<dbReference type="RefSeq" id="WP_056077013.1">
    <property type="nucleotide sequence ID" value="NZ_JACYFS010000002.1"/>
</dbReference>
<evidence type="ECO:0000313" key="2">
    <source>
        <dbReference type="EMBL" id="MBD8082633.1"/>
    </source>
</evidence>
<feature type="transmembrane region" description="Helical" evidence="1">
    <location>
        <begin position="140"/>
        <end position="164"/>
    </location>
</feature>
<evidence type="ECO:0000313" key="3">
    <source>
        <dbReference type="Proteomes" id="UP000637299"/>
    </source>
</evidence>
<sequence>MPDFDLDSFKTTWQKQPVEDKYNDSEILKMLNKKSRNYMKYIFWISAAEFFFFTLFGFYYIIQDQESSSFMSSLQKLGVEKNAELKSNLENIYLVIKTITLLVTGYFVIKFYQNYRKIRIEEDLKAFITRIINFKKTVNAFILINIILFITFTSVFTCFVFYVINHQNVHLESSEKTGFIAGIIISTVLCVILIWLYYRLVYGIIMGRLDKSLKQLKDIDSQEN</sequence>
<reference evidence="2 3" key="1">
    <citation type="submission" date="2020-09" db="EMBL/GenBank/DDBJ databases">
        <title>Genome seq and assembly of Chryseobacterium sp.</title>
        <authorList>
            <person name="Chhetri G."/>
        </authorList>
    </citation>
    <scope>NUCLEOTIDE SEQUENCE [LARGE SCALE GENOMIC DNA]</scope>
    <source>
        <strain evidence="2 3">GCR10</strain>
    </source>
</reference>
<accession>A0ABR8ZCQ3</accession>
<comment type="caution">
    <text evidence="2">The sequence shown here is derived from an EMBL/GenBank/DDBJ whole genome shotgun (WGS) entry which is preliminary data.</text>
</comment>
<protein>
    <submittedName>
        <fullName evidence="2">Beta-carotene 15,15'-monooxygenase</fullName>
    </submittedName>
</protein>
<feature type="transmembrane region" description="Helical" evidence="1">
    <location>
        <begin position="92"/>
        <end position="109"/>
    </location>
</feature>
<dbReference type="EMBL" id="JACYFS010000002">
    <property type="protein sequence ID" value="MBD8082633.1"/>
    <property type="molecule type" value="Genomic_DNA"/>
</dbReference>
<gene>
    <name evidence="2" type="ORF">IC610_09405</name>
</gene>
<feature type="transmembrane region" description="Helical" evidence="1">
    <location>
        <begin position="179"/>
        <end position="198"/>
    </location>
</feature>
<name>A0ABR8ZCQ3_9FLAO</name>
<feature type="transmembrane region" description="Helical" evidence="1">
    <location>
        <begin position="41"/>
        <end position="62"/>
    </location>
</feature>
<evidence type="ECO:0000256" key="1">
    <source>
        <dbReference type="SAM" id="Phobius"/>
    </source>
</evidence>
<keyword evidence="1" id="KW-0812">Transmembrane</keyword>
<organism evidence="2 3">
    <name type="scientific">Chryseobacterium caseinilyticum</name>
    <dbReference type="NCBI Taxonomy" id="2771428"/>
    <lineage>
        <taxon>Bacteria</taxon>
        <taxon>Pseudomonadati</taxon>
        <taxon>Bacteroidota</taxon>
        <taxon>Flavobacteriia</taxon>
        <taxon>Flavobacteriales</taxon>
        <taxon>Weeksellaceae</taxon>
        <taxon>Chryseobacterium group</taxon>
        <taxon>Chryseobacterium</taxon>
    </lineage>
</organism>
<keyword evidence="1" id="KW-1133">Transmembrane helix</keyword>
<keyword evidence="1" id="KW-0472">Membrane</keyword>
<proteinExistence type="predicted"/>